<reference evidence="2" key="1">
    <citation type="submission" date="2017-04" db="EMBL/GenBank/DDBJ databases">
        <authorList>
            <person name="Varghese N."/>
            <person name="Submissions S."/>
        </authorList>
    </citation>
    <scope>NUCLEOTIDE SEQUENCE [LARGE SCALE GENOMIC DNA]</scope>
    <source>
        <strain evidence="2">B4P</strain>
    </source>
</reference>
<organism evidence="1 2">
    <name type="scientific">Xaviernesmea oryzae</name>
    <dbReference type="NCBI Taxonomy" id="464029"/>
    <lineage>
        <taxon>Bacteria</taxon>
        <taxon>Pseudomonadati</taxon>
        <taxon>Pseudomonadota</taxon>
        <taxon>Alphaproteobacteria</taxon>
        <taxon>Hyphomicrobiales</taxon>
        <taxon>Rhizobiaceae</taxon>
        <taxon>Rhizobium/Agrobacterium group</taxon>
        <taxon>Xaviernesmea</taxon>
    </lineage>
</organism>
<dbReference type="OrthoDB" id="8421409at2"/>
<dbReference type="AlphaFoldDB" id="A0A1X7D411"/>
<evidence type="ECO:0000313" key="1">
    <source>
        <dbReference type="EMBL" id="SMF08511.1"/>
    </source>
</evidence>
<proteinExistence type="predicted"/>
<sequence length="100" mass="10627">MAEFAGTGGGGRKHDVRDRLILALYAQLKAERQTREALEYVIREGALSPEVLEAIASDPVPVAAAEDVVAVEKVVALDERRRRGAVSKAGIGKSNGEDGK</sequence>
<dbReference type="STRING" id="464029.SAMN02982989_5004"/>
<evidence type="ECO:0000313" key="2">
    <source>
        <dbReference type="Proteomes" id="UP000192903"/>
    </source>
</evidence>
<dbReference type="EMBL" id="FXAF01000002">
    <property type="protein sequence ID" value="SMF08511.1"/>
    <property type="molecule type" value="Genomic_DNA"/>
</dbReference>
<dbReference type="Proteomes" id="UP000192903">
    <property type="component" value="Unassembled WGS sequence"/>
</dbReference>
<dbReference type="RefSeq" id="WP_085420392.1">
    <property type="nucleotide sequence ID" value="NZ_FXAF01000002.1"/>
</dbReference>
<accession>A0A1X7D411</accession>
<gene>
    <name evidence="1" type="ORF">SAMN02982989_5004</name>
</gene>
<name>A0A1X7D411_9HYPH</name>
<keyword evidence="2" id="KW-1185">Reference proteome</keyword>
<protein>
    <submittedName>
        <fullName evidence="1">Uncharacterized protein</fullName>
    </submittedName>
</protein>